<accession>A0A1J0MCX5</accession>
<name>A0A1J0MCX5_9CAUD</name>
<dbReference type="Proteomes" id="UP000223242">
    <property type="component" value="Segment"/>
</dbReference>
<evidence type="ECO:0000313" key="2">
    <source>
        <dbReference type="EMBL" id="APD18694.1"/>
    </source>
</evidence>
<protein>
    <recommendedName>
        <fullName evidence="1">DNA-binding phage zinc finger domain-containing protein</fullName>
    </recommendedName>
</protein>
<dbReference type="Pfam" id="PF24623">
    <property type="entry name" value="Phage_zn_bind_8"/>
    <property type="match status" value="1"/>
</dbReference>
<organism evidence="2 3">
    <name type="scientific">Streptomyces phage Mojorita</name>
    <dbReference type="NCBI Taxonomy" id="1920309"/>
    <lineage>
        <taxon>Viruses</taxon>
        <taxon>Duplodnaviria</taxon>
        <taxon>Heunggongvirae</taxon>
        <taxon>Uroviricota</taxon>
        <taxon>Caudoviricetes</taxon>
        <taxon>Picardvirus</taxon>
        <taxon>Picardvirus picard</taxon>
    </lineage>
</organism>
<gene>
    <name evidence="2" type="ORF">SEA_MOJORITA_53</name>
</gene>
<sequence>MAIVIPGALADHLTRQTIADTATAAALDAARRGRGRTLVIEPANTRVLHVISAYAEAILENRTLHTTAEVRAARLWIERAGHTPAPAPQVVEPPHRGNLADTVPCPACRVGVGAPCITRAGKPARDIHNRRIDALEDVAGVTQYRAEQKRANGGLFCAIDHAAESELFAAYAARLSTATQAPAVVRDEPSDWWTIMDPASDKEVARVYGETWQDMTPRAEALPEVRAVIRRHRGFSRRRLLISELTADQLAQQREQEQQRAAARLDRVEQQAAAAFADVTRAADAVEHAEQAEAGVDTVAEAVTLYDAHLAADALLDDELRHAAALVTEAEATAGTWRGEWIGDTPADAILFVADRTVEQGALFDDRATT</sequence>
<evidence type="ECO:0000259" key="1">
    <source>
        <dbReference type="Pfam" id="PF24623"/>
    </source>
</evidence>
<evidence type="ECO:0000313" key="3">
    <source>
        <dbReference type="Proteomes" id="UP000223242"/>
    </source>
</evidence>
<dbReference type="EMBL" id="KY092482">
    <property type="protein sequence ID" value="APD18694.1"/>
    <property type="molecule type" value="Genomic_DNA"/>
</dbReference>
<dbReference type="InterPro" id="IPR056911">
    <property type="entry name" value="Phage_Znf_bind_put"/>
</dbReference>
<proteinExistence type="predicted"/>
<reference evidence="3" key="1">
    <citation type="submission" date="2016-11" db="EMBL/GenBank/DDBJ databases">
        <authorList>
            <person name="Jaros S."/>
            <person name="Januszkiewicz K."/>
            <person name="Wedrychowicz H."/>
        </authorList>
    </citation>
    <scope>NUCLEOTIDE SEQUENCE [LARGE SCALE GENOMIC DNA]</scope>
</reference>
<feature type="domain" description="DNA-binding phage zinc finger" evidence="1">
    <location>
        <begin position="87"/>
        <end position="139"/>
    </location>
</feature>